<evidence type="ECO:0000313" key="1">
    <source>
        <dbReference type="EMBL" id="CUN93455.1"/>
    </source>
</evidence>
<dbReference type="Proteomes" id="UP000095431">
    <property type="component" value="Unassembled WGS sequence"/>
</dbReference>
<accession>A0A174B1D9</accession>
<gene>
    <name evidence="1" type="ORF">ERS852478_01417</name>
</gene>
<dbReference type="AlphaFoldDB" id="A0A174B1D9"/>
<proteinExistence type="predicted"/>
<dbReference type="EMBL" id="CYZN01000008">
    <property type="protein sequence ID" value="CUN93455.1"/>
    <property type="molecule type" value="Genomic_DNA"/>
</dbReference>
<evidence type="ECO:0000313" key="2">
    <source>
        <dbReference type="Proteomes" id="UP000095431"/>
    </source>
</evidence>
<reference evidence="1 2" key="1">
    <citation type="submission" date="2015-09" db="EMBL/GenBank/DDBJ databases">
        <authorList>
            <consortium name="Pathogen Informatics"/>
        </authorList>
    </citation>
    <scope>NUCLEOTIDE SEQUENCE [LARGE SCALE GENOMIC DNA]</scope>
    <source>
        <strain evidence="1 2">2789STDY5834863</strain>
    </source>
</reference>
<protein>
    <submittedName>
        <fullName evidence="1">Uncharacterized protein</fullName>
    </submittedName>
</protein>
<name>A0A174B1D9_9FIRM</name>
<organism evidence="1 2">
    <name type="scientific">Blautia wexlerae</name>
    <dbReference type="NCBI Taxonomy" id="418240"/>
    <lineage>
        <taxon>Bacteria</taxon>
        <taxon>Bacillati</taxon>
        <taxon>Bacillota</taxon>
        <taxon>Clostridia</taxon>
        <taxon>Lachnospirales</taxon>
        <taxon>Lachnospiraceae</taxon>
        <taxon>Blautia</taxon>
    </lineage>
</organism>
<sequence length="81" mass="9411">MSRDDYAFHCAGCRCNHCANNVETGDNCAGEAIKACFVCDECNWYDGNFKNRDMTCRQCEDYIVTNQHAEHLRKRIKVIKR</sequence>